<accession>A0ACC2AXV7</accession>
<comment type="caution">
    <text evidence="1">The sequence shown here is derived from an EMBL/GenBank/DDBJ whole genome shotgun (WGS) entry which is preliminary data.</text>
</comment>
<sequence>MSAQDTAIRGNGVVGILSEAHNKWERRAPLTPPQCARLLHTTVKKAGVERIIVQPCTKRIHHDTQYEDVGCEILEDLSECGLILGVKQPKLGTLLPDRAYAFFSHTHKAQPQNVPLLEEVLAKKVSLYDYELIVGEDGRRLVAFGEYAGRAGMIDFLRGLGERFLSLGYSTPFLSLGSSYMYSSLSAAKAAVVAVGDEISSGGLLPAICPLTFVFTGSGKVSQGAQEIFRLLPHSFVNPAELKEMEMTLASRTEKHNHKPRKIFQLYGCIVTPEFMVAPNDSKKNFDKADYYSHPEQYHSVFHENIAPFASVIVNCIYWEKRYPRLLTNSQLRELSCLNESRQRDCGVAKLVGIADISCDLGGAIECINQIGSIEQPFFRYDPISGSYYKDLHGREGIILLAVDNLPAEFAKEATMNFGNVLHKFLPTMAYAHSPDETHFPIQRACIAHDGHLTSLYEYILRMRESETRSSSLLANQNGNDEVFFKKLVSLSGHLFDQFLINEALDVIEKAEGRFSLVTCEVGQTVDAVSHAELEVIADSAEKIDQIVDTLASIASHENATHKSTGGHADNTNRKGSCSKENCEEKVASDIDGDRAYKVLIMGAGRMCEPAVKYLALGNTYSDIIKKQDKARCVIVASLFLEDAEKVVAGIPYTTAVQLDVMDTPKLEKYISTVSVVISLLPPSHHLPLANACIKLGKHLVTASYVSEEMAALDEKAKQAGVTLLCEMGLDPGIDHMMAMKMIDAAHTRGGKVQSFVSYCGGLPSPAAANNPLGYKFSWNPAGSLKAGRNSAVYKHKSEIMHIPGEKLFSSAIPMRLPHLPAFALERLANRDSLMYGNFYGISDEACTVFRATLRYEGFSEIMDVLGQLGFFSSETHPLLLENSSGAVQQLSYVAFLEELFSLSKGGEKMTPPLQVSESKACAFQESAEGIVPVANRLSRLGYCRNNTAAQKVSECIRFLGLDSKQTIPATCKTPFDILCTCMEDKLLYKPDEQDMILLHHDLEVTFRTGGPVEHHAATLLTFGEFPSKGDCLESKAESAMARTVGLTAAIGAELLLSGTLHTEGVVRPFSSDIYLPVLKALEALGLKVEERMELL</sequence>
<dbReference type="EMBL" id="CM055109">
    <property type="protein sequence ID" value="KAJ7522373.1"/>
    <property type="molecule type" value="Genomic_DNA"/>
</dbReference>
<gene>
    <name evidence="1" type="ORF">O6H91_18G008500</name>
</gene>
<proteinExistence type="predicted"/>
<protein>
    <submittedName>
        <fullName evidence="1">Uncharacterized protein</fullName>
    </submittedName>
</protein>
<keyword evidence="2" id="KW-1185">Reference proteome</keyword>
<dbReference type="Proteomes" id="UP001162992">
    <property type="component" value="Chromosome 18"/>
</dbReference>
<reference evidence="2" key="1">
    <citation type="journal article" date="2024" name="Proc. Natl. Acad. Sci. U.S.A.">
        <title>Extraordinary preservation of gene collinearity over three hundred million years revealed in homosporous lycophytes.</title>
        <authorList>
            <person name="Li C."/>
            <person name="Wickell D."/>
            <person name="Kuo L.Y."/>
            <person name="Chen X."/>
            <person name="Nie B."/>
            <person name="Liao X."/>
            <person name="Peng D."/>
            <person name="Ji J."/>
            <person name="Jenkins J."/>
            <person name="Williams M."/>
            <person name="Shu S."/>
            <person name="Plott C."/>
            <person name="Barry K."/>
            <person name="Rajasekar S."/>
            <person name="Grimwood J."/>
            <person name="Han X."/>
            <person name="Sun S."/>
            <person name="Hou Z."/>
            <person name="He W."/>
            <person name="Dai G."/>
            <person name="Sun C."/>
            <person name="Schmutz J."/>
            <person name="Leebens-Mack J.H."/>
            <person name="Li F.W."/>
            <person name="Wang L."/>
        </authorList>
    </citation>
    <scope>NUCLEOTIDE SEQUENCE [LARGE SCALE GENOMIC DNA]</scope>
    <source>
        <strain evidence="2">cv. PW_Plant_1</strain>
    </source>
</reference>
<organism evidence="1 2">
    <name type="scientific">Diphasiastrum complanatum</name>
    <name type="common">Issler's clubmoss</name>
    <name type="synonym">Lycopodium complanatum</name>
    <dbReference type="NCBI Taxonomy" id="34168"/>
    <lineage>
        <taxon>Eukaryota</taxon>
        <taxon>Viridiplantae</taxon>
        <taxon>Streptophyta</taxon>
        <taxon>Embryophyta</taxon>
        <taxon>Tracheophyta</taxon>
        <taxon>Lycopodiopsida</taxon>
        <taxon>Lycopodiales</taxon>
        <taxon>Lycopodiaceae</taxon>
        <taxon>Lycopodioideae</taxon>
        <taxon>Diphasiastrum</taxon>
    </lineage>
</organism>
<evidence type="ECO:0000313" key="1">
    <source>
        <dbReference type="EMBL" id="KAJ7522373.1"/>
    </source>
</evidence>
<name>A0ACC2AXV7_DIPCM</name>
<evidence type="ECO:0000313" key="2">
    <source>
        <dbReference type="Proteomes" id="UP001162992"/>
    </source>
</evidence>